<evidence type="ECO:0000256" key="5">
    <source>
        <dbReference type="ARBA" id="ARBA00029447"/>
    </source>
</evidence>
<dbReference type="CDD" id="cd11386">
    <property type="entry name" value="MCP_signal"/>
    <property type="match status" value="1"/>
</dbReference>
<dbReference type="Pfam" id="PF00015">
    <property type="entry name" value="MCPsignal"/>
    <property type="match status" value="1"/>
</dbReference>
<dbReference type="KEGG" id="bwh:A9C19_20610"/>
<dbReference type="Proteomes" id="UP000181936">
    <property type="component" value="Chromosome"/>
</dbReference>
<feature type="region of interest" description="Disordered" evidence="7">
    <location>
        <begin position="269"/>
        <end position="288"/>
    </location>
</feature>
<organism evidence="12 13">
    <name type="scientific">Bacillus weihaiensis</name>
    <dbReference type="NCBI Taxonomy" id="1547283"/>
    <lineage>
        <taxon>Bacteria</taxon>
        <taxon>Bacillati</taxon>
        <taxon>Bacillota</taxon>
        <taxon>Bacilli</taxon>
        <taxon>Bacillales</taxon>
        <taxon>Bacillaceae</taxon>
        <taxon>Bacillus</taxon>
    </lineage>
</organism>
<keyword evidence="4 6" id="KW-0807">Transducer</keyword>
<dbReference type="PANTHER" id="PTHR32089:SF114">
    <property type="entry name" value="METHYL-ACCEPTING CHEMOTAXIS PROTEIN MCPB"/>
    <property type="match status" value="1"/>
</dbReference>
<dbReference type="SUPFAM" id="SSF58104">
    <property type="entry name" value="Methyl-accepting chemotaxis protein (MCP) signaling domain"/>
    <property type="match status" value="1"/>
</dbReference>
<dbReference type="OrthoDB" id="107771at2"/>
<evidence type="ECO:0000256" key="6">
    <source>
        <dbReference type="PROSITE-ProRule" id="PRU00284"/>
    </source>
</evidence>
<dbReference type="PROSITE" id="PS50885">
    <property type="entry name" value="HAMP"/>
    <property type="match status" value="1"/>
</dbReference>
<evidence type="ECO:0000259" key="9">
    <source>
        <dbReference type="PROSITE" id="PS50111"/>
    </source>
</evidence>
<dbReference type="SMART" id="SM00304">
    <property type="entry name" value="HAMP"/>
    <property type="match status" value="1"/>
</dbReference>
<evidence type="ECO:0000256" key="2">
    <source>
        <dbReference type="ARBA" id="ARBA00022475"/>
    </source>
</evidence>
<dbReference type="Gene3D" id="6.10.340.10">
    <property type="match status" value="1"/>
</dbReference>
<keyword evidence="2" id="KW-1003">Cell membrane</keyword>
<dbReference type="RefSeq" id="WP_072578061.1">
    <property type="nucleotide sequence ID" value="NZ_CP016020.1"/>
</dbReference>
<sequence>MKMRTKLLGIISILIFSLLLIGGLSIFINSSTVKKDELLTDKMEVQNKIKHIQYRLAGLSNDERAFIITGEKEFTEGMKEKAEDIFTTLEQLKSLIHNQKYRSNVEDIQKNFTEYWSLNQEVVSQFSTSPDLAKSMHFGEERTLRKDVLDPSVNEVVDQLDKDVESLKADIKKSATISKWFILIVTTTTIIVSILFSTLLLRSTLGSLKSLNRQLEDIAQGEADLTQTITIKGKDEFSQLARSFNTFIHSLGSIVRQISDSSEQVAASSEELSASAEQSKMTSNHVSNSMKDIALASTTQSSLTEESSKSINEILDNLSEVTVNTSNIAENSSFMRDKAEMGASTLNKMANQMTLISQSVHEAGTGLESLVNSTTEISDITSLISTISEQTNLLALNAAIEAARAGEYGKGFAVVAEEVRKLADETNKSAGHIKRLVSTIETDSKDTENNIKNVQQNVHLGMNLVTDTNHQFSEILSLIGQVASQIQEVASATQQLTSGVEGIQYTLSTLEVGTKETSSSSEAIAIATQEQLGSLEEISDAAFSLSHLAEELQKIVNRFKF</sequence>
<dbReference type="STRING" id="1547283.A9C19_00080"/>
<feature type="domain" description="Methyl-accepting transducer" evidence="9">
    <location>
        <begin position="275"/>
        <end position="511"/>
    </location>
</feature>
<dbReference type="Gene3D" id="1.10.287.950">
    <property type="entry name" value="Methyl-accepting chemotaxis protein"/>
    <property type="match status" value="1"/>
</dbReference>
<dbReference type="InterPro" id="IPR007891">
    <property type="entry name" value="CHASE3"/>
</dbReference>
<dbReference type="Pfam" id="PF05227">
    <property type="entry name" value="CHASE3"/>
    <property type="match status" value="1"/>
</dbReference>
<feature type="domain" description="HAMP" evidence="10">
    <location>
        <begin position="202"/>
        <end position="256"/>
    </location>
</feature>
<dbReference type="InterPro" id="IPR004090">
    <property type="entry name" value="Chemotax_Me-accpt_rcpt"/>
</dbReference>
<evidence type="ECO:0000256" key="3">
    <source>
        <dbReference type="ARBA" id="ARBA00023136"/>
    </source>
</evidence>
<accession>A0A1L3MX10</accession>
<dbReference type="PRINTS" id="PR00260">
    <property type="entry name" value="CHEMTRNSDUCR"/>
</dbReference>
<dbReference type="InterPro" id="IPR004089">
    <property type="entry name" value="MCPsignal_dom"/>
</dbReference>
<evidence type="ECO:0000259" key="10">
    <source>
        <dbReference type="PROSITE" id="PS50885"/>
    </source>
</evidence>
<comment type="subcellular location">
    <subcellularLocation>
        <location evidence="1">Cell membrane</location>
    </subcellularLocation>
</comment>
<dbReference type="GO" id="GO:0004888">
    <property type="term" value="F:transmembrane signaling receptor activity"/>
    <property type="evidence" value="ECO:0007669"/>
    <property type="project" value="InterPro"/>
</dbReference>
<comment type="similarity">
    <text evidence="5">Belongs to the methyl-accepting chemotaxis (MCP) protein family.</text>
</comment>
<evidence type="ECO:0000256" key="7">
    <source>
        <dbReference type="SAM" id="MobiDB-lite"/>
    </source>
</evidence>
<dbReference type="InterPro" id="IPR003660">
    <property type="entry name" value="HAMP_dom"/>
</dbReference>
<evidence type="ECO:0000313" key="12">
    <source>
        <dbReference type="EMBL" id="APH06881.1"/>
    </source>
</evidence>
<evidence type="ECO:0000256" key="1">
    <source>
        <dbReference type="ARBA" id="ARBA00004236"/>
    </source>
</evidence>
<keyword evidence="3 8" id="KW-0472">Membrane</keyword>
<dbReference type="GO" id="GO:0007165">
    <property type="term" value="P:signal transduction"/>
    <property type="evidence" value="ECO:0007669"/>
    <property type="project" value="UniProtKB-KW"/>
</dbReference>
<reference evidence="12 13" key="1">
    <citation type="journal article" date="2016" name="Sci. Rep.">
        <title>Complete genome sequence and transcriptomic analysis of a novel marine strain Bacillus weihaiensis reveals the mechanism of brown algae degradation.</title>
        <authorList>
            <person name="Zhu Y."/>
            <person name="Chen P."/>
            <person name="Bao Y."/>
            <person name="Men Y."/>
            <person name="Zeng Y."/>
            <person name="Yang J."/>
            <person name="Sun J."/>
            <person name="Sun Y."/>
        </authorList>
    </citation>
    <scope>NUCLEOTIDE SEQUENCE [LARGE SCALE GENOMIC DNA]</scope>
    <source>
        <strain evidence="12 13">Alg07</strain>
    </source>
</reference>
<evidence type="ECO:0000313" key="11">
    <source>
        <dbReference type="EMBL" id="APH03277.1"/>
    </source>
</evidence>
<dbReference type="EMBL" id="CP016020">
    <property type="protein sequence ID" value="APH06881.1"/>
    <property type="molecule type" value="Genomic_DNA"/>
</dbReference>
<dbReference type="PANTHER" id="PTHR32089">
    <property type="entry name" value="METHYL-ACCEPTING CHEMOTAXIS PROTEIN MCPB"/>
    <property type="match status" value="1"/>
</dbReference>
<dbReference type="PROSITE" id="PS50111">
    <property type="entry name" value="CHEMOTAXIS_TRANSDUC_2"/>
    <property type="match status" value="1"/>
</dbReference>
<dbReference type="KEGG" id="bwh:A9C19_00080"/>
<keyword evidence="8" id="KW-1133">Transmembrane helix</keyword>
<dbReference type="CDD" id="cd06225">
    <property type="entry name" value="HAMP"/>
    <property type="match status" value="1"/>
</dbReference>
<evidence type="ECO:0000256" key="8">
    <source>
        <dbReference type="SAM" id="Phobius"/>
    </source>
</evidence>
<feature type="transmembrane region" description="Helical" evidence="8">
    <location>
        <begin position="7"/>
        <end position="28"/>
    </location>
</feature>
<dbReference type="EMBL" id="CP016020">
    <property type="protein sequence ID" value="APH03277.1"/>
    <property type="molecule type" value="Genomic_DNA"/>
</dbReference>
<feature type="transmembrane region" description="Helical" evidence="8">
    <location>
        <begin position="180"/>
        <end position="201"/>
    </location>
</feature>
<dbReference type="SMART" id="SM00283">
    <property type="entry name" value="MA"/>
    <property type="match status" value="1"/>
</dbReference>
<keyword evidence="8" id="KW-0812">Transmembrane</keyword>
<feature type="compositionally biased region" description="Low complexity" evidence="7">
    <location>
        <begin position="269"/>
        <end position="279"/>
    </location>
</feature>
<evidence type="ECO:0000313" key="13">
    <source>
        <dbReference type="Proteomes" id="UP000181936"/>
    </source>
</evidence>
<dbReference type="Pfam" id="PF00672">
    <property type="entry name" value="HAMP"/>
    <property type="match status" value="1"/>
</dbReference>
<protein>
    <submittedName>
        <fullName evidence="12">Chemotaxis protein</fullName>
    </submittedName>
</protein>
<gene>
    <name evidence="11" type="ORF">A9C19_00080</name>
    <name evidence="12" type="ORF">A9C19_20610</name>
</gene>
<keyword evidence="13" id="KW-1185">Reference proteome</keyword>
<dbReference type="GO" id="GO:0006935">
    <property type="term" value="P:chemotaxis"/>
    <property type="evidence" value="ECO:0007669"/>
    <property type="project" value="InterPro"/>
</dbReference>
<evidence type="ECO:0000256" key="4">
    <source>
        <dbReference type="ARBA" id="ARBA00023224"/>
    </source>
</evidence>
<dbReference type="GO" id="GO:0005886">
    <property type="term" value="C:plasma membrane"/>
    <property type="evidence" value="ECO:0007669"/>
    <property type="project" value="UniProtKB-SubCell"/>
</dbReference>
<dbReference type="AlphaFoldDB" id="A0A1L3MX10"/>
<proteinExistence type="inferred from homology"/>
<name>A0A1L3MX10_9BACI</name>